<evidence type="ECO:0000313" key="2">
    <source>
        <dbReference type="Proteomes" id="UP000285697"/>
    </source>
</evidence>
<proteinExistence type="predicted"/>
<gene>
    <name evidence="1" type="ORF">DW270_03620</name>
</gene>
<sequence length="359" mass="42753">MNKICLVLPCNLYVIPYFKVYEKMFEEMNMDYDIIIWNRSLIDEKCRGQIISYYVKDIANNRDPKKVLKYIGFFHFVKKNIVKNKYEKIVLLDTSAGTAALLAGFLSKHYRNKYWIDIRDYSFENILLYKKMLGKAINSAYCCDISSRGFLKFLPKMRNYCVTHNVDYDTINNVKNTTFVQDSCIRISFIGNVRYYNLNIKLLDLLKNDERFRIQFYGTESEKIRDYCVTNGIRNVDFEGRFPFEKTAFFYQKTDLINNIYGNETMEVSTALSNKLYYAAYLDKPILVSNNTYMSDVVKKYNLGYVVDLNNNNLADDIYTWYIQYKENPSTMRQSFIDKIEKEFKDYQEKFKKFIQETS</sequence>
<dbReference type="EMBL" id="QRIA01000003">
    <property type="protein sequence ID" value="RHG21433.1"/>
    <property type="molecule type" value="Genomic_DNA"/>
</dbReference>
<dbReference type="Gene3D" id="3.40.50.2000">
    <property type="entry name" value="Glycogen Phosphorylase B"/>
    <property type="match status" value="1"/>
</dbReference>
<protein>
    <recommendedName>
        <fullName evidence="3">Capsular biosynthesis protein</fullName>
    </recommendedName>
</protein>
<evidence type="ECO:0008006" key="3">
    <source>
        <dbReference type="Google" id="ProtNLM"/>
    </source>
</evidence>
<dbReference type="AlphaFoldDB" id="A0A414SNB2"/>
<comment type="caution">
    <text evidence="1">The sequence shown here is derived from an EMBL/GenBank/DDBJ whole genome shotgun (WGS) entry which is preliminary data.</text>
</comment>
<dbReference type="Proteomes" id="UP000285697">
    <property type="component" value="Unassembled WGS sequence"/>
</dbReference>
<dbReference type="SUPFAM" id="SSF53756">
    <property type="entry name" value="UDP-Glycosyltransferase/glycogen phosphorylase"/>
    <property type="match status" value="1"/>
</dbReference>
<accession>A0A414SNB2</accession>
<reference evidence="1 2" key="1">
    <citation type="submission" date="2018-08" db="EMBL/GenBank/DDBJ databases">
        <title>A genome reference for cultivated species of the human gut microbiota.</title>
        <authorList>
            <person name="Zou Y."/>
            <person name="Xue W."/>
            <person name="Luo G."/>
        </authorList>
    </citation>
    <scope>NUCLEOTIDE SEQUENCE [LARGE SCALE GENOMIC DNA]</scope>
    <source>
        <strain evidence="1 2">AM22-7AC</strain>
    </source>
</reference>
<evidence type="ECO:0000313" key="1">
    <source>
        <dbReference type="EMBL" id="RHG21433.1"/>
    </source>
</evidence>
<name>A0A414SNB2_MEDGN</name>
<organism evidence="1 2">
    <name type="scientific">Mediterraneibacter gnavus</name>
    <name type="common">Ruminococcus gnavus</name>
    <dbReference type="NCBI Taxonomy" id="33038"/>
    <lineage>
        <taxon>Bacteria</taxon>
        <taxon>Bacillati</taxon>
        <taxon>Bacillota</taxon>
        <taxon>Clostridia</taxon>
        <taxon>Lachnospirales</taxon>
        <taxon>Lachnospiraceae</taxon>
        <taxon>Mediterraneibacter</taxon>
    </lineage>
</organism>